<dbReference type="PANTHER" id="PTHR31170:SF20">
    <property type="entry name" value="DUF247 DOMAIN PROTEIN"/>
    <property type="match status" value="1"/>
</dbReference>
<keyword evidence="2" id="KW-0812">Transmembrane</keyword>
<feature type="region of interest" description="Disordered" evidence="1">
    <location>
        <begin position="1"/>
        <end position="22"/>
    </location>
</feature>
<evidence type="ECO:0000256" key="1">
    <source>
        <dbReference type="SAM" id="MobiDB-lite"/>
    </source>
</evidence>
<name>A0A978UFC7_ZIZJJ</name>
<dbReference type="EMBL" id="JAEACU010000012">
    <property type="protein sequence ID" value="KAH7513470.1"/>
    <property type="molecule type" value="Genomic_DNA"/>
</dbReference>
<evidence type="ECO:0000256" key="2">
    <source>
        <dbReference type="SAM" id="Phobius"/>
    </source>
</evidence>
<feature type="transmembrane region" description="Helical" evidence="2">
    <location>
        <begin position="475"/>
        <end position="494"/>
    </location>
</feature>
<feature type="compositionally biased region" description="Polar residues" evidence="1">
    <location>
        <begin position="11"/>
        <end position="22"/>
    </location>
</feature>
<dbReference type="PANTHER" id="PTHR31170">
    <property type="entry name" value="BNAC04G53230D PROTEIN"/>
    <property type="match status" value="1"/>
</dbReference>
<keyword evidence="2" id="KW-1133">Transmembrane helix</keyword>
<dbReference type="InterPro" id="IPR004158">
    <property type="entry name" value="DUF247_pln"/>
</dbReference>
<dbReference type="Proteomes" id="UP000813462">
    <property type="component" value="Unassembled WGS sequence"/>
</dbReference>
<sequence length="510" mass="59013">MEDHAGESISIDITHSNETNHINETIVSSIREEMDDTNRSEARAHGGECISIDITNSNETHHTGETHHTSETLVSYIKEKMEDLSSIAFIFKVPEEIRQGKESRYTPNKISIGPSHYKDPALKTLEDHKWMYLNALVSRKPKPKPEAGSDNKAVQARALNPEENLVVCVKALKEMEHRARKCYKENIDLTSDQFVQMMLVDGCFIIELFLRYSIKALRRPNDPIFATPNFLSELRCDFILLENQIPLFVLHDLFKAVPIPEQCTQTFNELAFRFFTNILPGDRQVVKEKFCQEGYHLLDLIRHCMLPTFPKELPIKREPPPKQLESATKLRKWGIKFKSARAKSLLDVKFANGVLAIPHLKYHSCSEKLLWNLIVFERLHFDDTQYITSYAFLMGCLINAHNDVKLLGQQEILSNFKEKKDEIANLFGKIKEEVTVKDSYYLRLYEQVNDYRRIPRVGWKKSQRDQVVQPSSPKWYIIAILLLLLTFPTLLARYNCLLFEKAFIVLVGIS</sequence>
<protein>
    <submittedName>
        <fullName evidence="3">Uncharacterized protein</fullName>
    </submittedName>
</protein>
<keyword evidence="2" id="KW-0472">Membrane</keyword>
<gene>
    <name evidence="3" type="ORF">FEM48_Zijuj12G0203300</name>
</gene>
<proteinExistence type="predicted"/>
<comment type="caution">
    <text evidence="3">The sequence shown here is derived from an EMBL/GenBank/DDBJ whole genome shotgun (WGS) entry which is preliminary data.</text>
</comment>
<organism evidence="3 4">
    <name type="scientific">Ziziphus jujuba var. spinosa</name>
    <dbReference type="NCBI Taxonomy" id="714518"/>
    <lineage>
        <taxon>Eukaryota</taxon>
        <taxon>Viridiplantae</taxon>
        <taxon>Streptophyta</taxon>
        <taxon>Embryophyta</taxon>
        <taxon>Tracheophyta</taxon>
        <taxon>Spermatophyta</taxon>
        <taxon>Magnoliopsida</taxon>
        <taxon>eudicotyledons</taxon>
        <taxon>Gunneridae</taxon>
        <taxon>Pentapetalae</taxon>
        <taxon>rosids</taxon>
        <taxon>fabids</taxon>
        <taxon>Rosales</taxon>
        <taxon>Rhamnaceae</taxon>
        <taxon>Paliureae</taxon>
        <taxon>Ziziphus</taxon>
    </lineage>
</organism>
<dbReference type="AlphaFoldDB" id="A0A978UFC7"/>
<reference evidence="3" key="1">
    <citation type="journal article" date="2021" name="Front. Plant Sci.">
        <title>Chromosome-Scale Genome Assembly for Chinese Sour Jujube and Insights Into Its Genome Evolution and Domestication Signature.</title>
        <authorList>
            <person name="Shen L.-Y."/>
            <person name="Luo H."/>
            <person name="Wang X.-L."/>
            <person name="Wang X.-M."/>
            <person name="Qiu X.-J."/>
            <person name="Liu H."/>
            <person name="Zhou S.-S."/>
            <person name="Jia K.-H."/>
            <person name="Nie S."/>
            <person name="Bao Y.-T."/>
            <person name="Zhang R.-G."/>
            <person name="Yun Q.-Z."/>
            <person name="Chai Y.-H."/>
            <person name="Lu J.-Y."/>
            <person name="Li Y."/>
            <person name="Zhao S.-W."/>
            <person name="Mao J.-F."/>
            <person name="Jia S.-G."/>
            <person name="Mao Y.-M."/>
        </authorList>
    </citation>
    <scope>NUCLEOTIDE SEQUENCE</scope>
    <source>
        <strain evidence="3">AT0</strain>
        <tissue evidence="3">Leaf</tissue>
    </source>
</reference>
<evidence type="ECO:0000313" key="4">
    <source>
        <dbReference type="Proteomes" id="UP000813462"/>
    </source>
</evidence>
<dbReference type="Pfam" id="PF03140">
    <property type="entry name" value="DUF247"/>
    <property type="match status" value="1"/>
</dbReference>
<accession>A0A978UFC7</accession>
<evidence type="ECO:0000313" key="3">
    <source>
        <dbReference type="EMBL" id="KAH7513470.1"/>
    </source>
</evidence>